<dbReference type="PROSITE" id="PS51318">
    <property type="entry name" value="TAT"/>
    <property type="match status" value="1"/>
</dbReference>
<accession>A0ABS5TRR2</accession>
<name>A0ABS5TRR2_9ACTN</name>
<evidence type="ECO:0000313" key="2">
    <source>
        <dbReference type="Proteomes" id="UP001197247"/>
    </source>
</evidence>
<dbReference type="EMBL" id="JAHBAY010000017">
    <property type="protein sequence ID" value="MBT0773491.1"/>
    <property type="molecule type" value="Genomic_DNA"/>
</dbReference>
<dbReference type="Proteomes" id="UP001197247">
    <property type="component" value="Unassembled WGS sequence"/>
</dbReference>
<evidence type="ECO:0000313" key="1">
    <source>
        <dbReference type="EMBL" id="MBT0773491.1"/>
    </source>
</evidence>
<gene>
    <name evidence="1" type="ORF">KIH74_31380</name>
</gene>
<reference evidence="1 2" key="1">
    <citation type="submission" date="2021-05" db="EMBL/GenBank/DDBJ databases">
        <title>Kineosporia and Streptomyces sp. nov. two new marine actinobacteria isolated from Coral.</title>
        <authorList>
            <person name="Buangrab K."/>
            <person name="Sutthacheep M."/>
            <person name="Yeemin T."/>
            <person name="Harunari E."/>
            <person name="Igarashi Y."/>
            <person name="Kanchanasin P."/>
            <person name="Tanasupawat S."/>
            <person name="Phongsopitanun W."/>
        </authorList>
    </citation>
    <scope>NUCLEOTIDE SEQUENCE [LARGE SCALE GENOMIC DNA]</scope>
    <source>
        <strain evidence="1 2">J2-2</strain>
    </source>
</reference>
<dbReference type="Gene3D" id="2.60.120.260">
    <property type="entry name" value="Galactose-binding domain-like"/>
    <property type="match status" value="1"/>
</dbReference>
<keyword evidence="2" id="KW-1185">Reference proteome</keyword>
<organism evidence="1 2">
    <name type="scientific">Kineosporia corallincola</name>
    <dbReference type="NCBI Taxonomy" id="2835133"/>
    <lineage>
        <taxon>Bacteria</taxon>
        <taxon>Bacillati</taxon>
        <taxon>Actinomycetota</taxon>
        <taxon>Actinomycetes</taxon>
        <taxon>Kineosporiales</taxon>
        <taxon>Kineosporiaceae</taxon>
        <taxon>Kineosporia</taxon>
    </lineage>
</organism>
<proteinExistence type="predicted"/>
<protein>
    <submittedName>
        <fullName evidence="1">Uncharacterized protein</fullName>
    </submittedName>
</protein>
<dbReference type="InterPro" id="IPR006311">
    <property type="entry name" value="TAT_signal"/>
</dbReference>
<dbReference type="RefSeq" id="WP_214160032.1">
    <property type="nucleotide sequence ID" value="NZ_JAHBAY010000017.1"/>
</dbReference>
<comment type="caution">
    <text evidence="1">The sequence shown here is derived from an EMBL/GenBank/DDBJ whole genome shotgun (WGS) entry which is preliminary data.</text>
</comment>
<sequence>MKQVSRRTLLNGGGAALTATAIGAGWVPERAGAASVDSSAATGRGRADDPVLDTVVFAQASSESAHGVSADTSSVVEGALGQGARRLEPSSSSGFWGGTVAFTLAVKPTGTTYLSVKLFGEEYAAAEQEWRLHAFVDGRSLGWLETGAVDNVDLMSQHPRRINGFFLHTLPLPQAITRGRHELRIEIRSTGRIYAYGATDATYFRPMTSASRALYRAYTHTAPYFTPAADDPFGTSPAPGTRASTDDEVLARVRARVLADQNRLLFSAATRTTDAWGWTALAEGYFWEDGPAYHDPRAVAQVCAAIDGRYLAWKNDDAVLTSSDQQWQGFGRVGLALCRLWEVIGGELDRTVTTGITEVANPGFEIGLSGWTASVWSGSGSSVADPAVHRTGAGSAKVAATAGSLAGISVGANRVLVGQGPHRYGVWCRTDDVASPGAYLDVIFYDASGTVVQGDRKQFAATGTHDWEQVTLDLTTPVAATHARLDLRVQGGGTAWFDDVTIEKLDGAADPVPAADLPVRRVAYAQMLLASREYWRQHQRHYTNQVLICAIGVYQANRGLRLLGSDQAWPETRALRWLYEAVGLEPLRGPETEDGTATWPLGHDYHVVTPKGLTRELGYVGTYGEVSDWLVALYESVTVGPDGTQDAVLREQILRIIRTRALFRLPGVDEEGNHVMRLESVIGWRNEHYPGDAVYAQRTAWDGHPLEAVGVFGDPRLAGYAQQMVADGQFAPQIDLLLANTGNRVGLNAFHLISRDLPGFGRLAPSNDRLPMGWDRPDVLFTDETAGVVALKRGREVLYVSLYWRARQAVNNWARVHLVTPQSERSGTIDVTTRFGTARGDTFTVQDWVTTDYAVNDGAGACTSTGGGRTPPGDDIEQAWAGTVLRRRAVPGDMDPALGCGSVTGIESIDVGRAPYYELDYAGYLIAMNTTTDQTFTFDPGRSGRGVDLATGHSVQLSARHRLGPGTSVVLFDPSGRS</sequence>